<dbReference type="OrthoDB" id="275876at2759"/>
<evidence type="ECO:0000313" key="6">
    <source>
        <dbReference type="EMBL" id="KAG0661873.1"/>
    </source>
</evidence>
<dbReference type="InterPro" id="IPR013005">
    <property type="entry name" value="Ribosomal_uL4-like"/>
</dbReference>
<organism evidence="6 7">
    <name type="scientific">Rhodotorula mucilaginosa</name>
    <name type="common">Yeast</name>
    <name type="synonym">Rhodotorula rubra</name>
    <dbReference type="NCBI Taxonomy" id="5537"/>
    <lineage>
        <taxon>Eukaryota</taxon>
        <taxon>Fungi</taxon>
        <taxon>Dikarya</taxon>
        <taxon>Basidiomycota</taxon>
        <taxon>Pucciniomycotina</taxon>
        <taxon>Microbotryomycetes</taxon>
        <taxon>Sporidiobolales</taxon>
        <taxon>Sporidiobolaceae</taxon>
        <taxon>Rhodotorula</taxon>
    </lineage>
</organism>
<feature type="region of interest" description="Disordered" evidence="5">
    <location>
        <begin position="227"/>
        <end position="276"/>
    </location>
</feature>
<accession>A0A9P6W402</accession>
<dbReference type="Gene3D" id="3.40.1370.10">
    <property type="match status" value="1"/>
</dbReference>
<evidence type="ECO:0000256" key="1">
    <source>
        <dbReference type="ARBA" id="ARBA00010528"/>
    </source>
</evidence>
<evidence type="ECO:0000256" key="4">
    <source>
        <dbReference type="ARBA" id="ARBA00040565"/>
    </source>
</evidence>
<sequence length="692" mass="77153">MFCFEATEADYSLTKRSRSANVLAHLAAYMEPSASSHHFDILRRAWPAGPFRGVLDSSPALSAPIHNPRRAFPVGSTKTPVAQRSKAKQLSTDTSCVSVRDPTAGGADFSDSAGDAVRARLDFASTRDHGRVQCTDADQRTYECTTAVYVQPLAAAAADPWNVHDAAPPSAHDDFVHVPLSGFYQKQAERMVVPLPASLFNVPSRPSLLHKIVTAYRSSLRAGTASTKNRAEVNYSGKKMRPQKGTGRARLGDRGSPMLKGGGRAFGPRAKGPDGWKRKINRKEEQLGLKVSLSDKWRSGNLAVVDKLALDLPKTRLLQEKLGARDWEDSLFVTTAAGLAEQGENERAAFALAAGNLPSVAVVDNVDDLTVWEILRRRKVVLDLDAVDQLIERVDPEGPWVDEMEEEMLLEAEAEAAALVQAEFEALPVEEQERQLQDMTTLLAAEEAAAPAEVKRVSAEQLASLNGGRSAWISSRYMVFASIATGVFQLAQRLHSQATKNASVDWPSSIETERGDDVTLMTTGRLVRRTTFTPLQTRTDLRGFRPPVDPVCNLFRLRWKYEFWVKNHERIVYAIHGGPMNGRRNYQTAYYQRIRPDLWQISWVEETGTIVTMALDQEEKRVTTAMFFSYGHWNEAEKAHGYKRDKLDQWRELATIKPEPVNRVPLPEQATIDKIYEGRGDLEDIEMDWPTL</sequence>
<dbReference type="InterPro" id="IPR012674">
    <property type="entry name" value="Calycin"/>
</dbReference>
<feature type="region of interest" description="Disordered" evidence="5">
    <location>
        <begin position="71"/>
        <end position="94"/>
    </location>
</feature>
<protein>
    <recommendedName>
        <fullName evidence="4">Large ribosomal subunit protein uL4m</fullName>
    </recommendedName>
</protein>
<proteinExistence type="inferred from homology"/>
<evidence type="ECO:0000313" key="7">
    <source>
        <dbReference type="Proteomes" id="UP000777482"/>
    </source>
</evidence>
<reference evidence="6 7" key="1">
    <citation type="submission" date="2020-11" db="EMBL/GenBank/DDBJ databases">
        <title>Kefir isolates.</title>
        <authorList>
            <person name="Marcisauskas S."/>
            <person name="Kim Y."/>
            <person name="Blasche S."/>
        </authorList>
    </citation>
    <scope>NUCLEOTIDE SEQUENCE [LARGE SCALE GENOMIC DNA]</scope>
    <source>
        <strain evidence="6 7">KR</strain>
    </source>
</reference>
<keyword evidence="7" id="KW-1185">Reference proteome</keyword>
<dbReference type="GO" id="GO:0016831">
    <property type="term" value="F:carboxy-lyase activity"/>
    <property type="evidence" value="ECO:0007669"/>
    <property type="project" value="InterPro"/>
</dbReference>
<dbReference type="HAMAP" id="MF_01328_B">
    <property type="entry name" value="Ribosomal_uL4_B"/>
    <property type="match status" value="1"/>
</dbReference>
<evidence type="ECO:0000256" key="3">
    <source>
        <dbReference type="ARBA" id="ARBA00023274"/>
    </source>
</evidence>
<dbReference type="GO" id="GO:1990904">
    <property type="term" value="C:ribonucleoprotein complex"/>
    <property type="evidence" value="ECO:0007669"/>
    <property type="project" value="UniProtKB-KW"/>
</dbReference>
<evidence type="ECO:0000256" key="5">
    <source>
        <dbReference type="SAM" id="MobiDB-lite"/>
    </source>
</evidence>
<dbReference type="InterPro" id="IPR023574">
    <property type="entry name" value="Ribosomal_uL4_dom_sf"/>
</dbReference>
<dbReference type="EMBL" id="PUHQ01000031">
    <property type="protein sequence ID" value="KAG0661873.1"/>
    <property type="molecule type" value="Genomic_DNA"/>
</dbReference>
<dbReference type="Gene3D" id="2.40.128.20">
    <property type="match status" value="1"/>
</dbReference>
<dbReference type="Pfam" id="PF00573">
    <property type="entry name" value="Ribosomal_L4"/>
    <property type="match status" value="1"/>
</dbReference>
<comment type="similarity">
    <text evidence="1">Belongs to the universal ribosomal protein uL4 family.</text>
</comment>
<dbReference type="GO" id="GO:0006412">
    <property type="term" value="P:translation"/>
    <property type="evidence" value="ECO:0007669"/>
    <property type="project" value="InterPro"/>
</dbReference>
<dbReference type="AlphaFoldDB" id="A0A9P6W402"/>
<evidence type="ECO:0000256" key="2">
    <source>
        <dbReference type="ARBA" id="ARBA00022980"/>
    </source>
</evidence>
<dbReference type="PANTHER" id="PTHR10746:SF6">
    <property type="entry name" value="LARGE RIBOSOMAL SUBUNIT PROTEIN UL4M"/>
    <property type="match status" value="1"/>
</dbReference>
<feature type="compositionally biased region" description="Polar residues" evidence="5">
    <location>
        <begin position="76"/>
        <end position="94"/>
    </location>
</feature>
<dbReference type="Proteomes" id="UP000777482">
    <property type="component" value="Unassembled WGS sequence"/>
</dbReference>
<gene>
    <name evidence="6" type="ORF">C6P46_003764</name>
</gene>
<dbReference type="Pfam" id="PF05870">
    <property type="entry name" value="PA_decarbox"/>
    <property type="match status" value="1"/>
</dbReference>
<dbReference type="PANTHER" id="PTHR10746">
    <property type="entry name" value="50S RIBOSOMAL PROTEIN L4"/>
    <property type="match status" value="1"/>
</dbReference>
<dbReference type="NCBIfam" id="TIGR03953">
    <property type="entry name" value="rplD_bact"/>
    <property type="match status" value="1"/>
</dbReference>
<keyword evidence="3" id="KW-0687">Ribonucleoprotein</keyword>
<dbReference type="SUPFAM" id="SSF50814">
    <property type="entry name" value="Lipocalins"/>
    <property type="match status" value="1"/>
</dbReference>
<name>A0A9P6W402_RHOMI</name>
<dbReference type="GO" id="GO:0005840">
    <property type="term" value="C:ribosome"/>
    <property type="evidence" value="ECO:0007669"/>
    <property type="project" value="UniProtKB-KW"/>
</dbReference>
<dbReference type="InterPro" id="IPR002136">
    <property type="entry name" value="Ribosomal_uL4"/>
</dbReference>
<dbReference type="SUPFAM" id="SSF52166">
    <property type="entry name" value="Ribosomal protein L4"/>
    <property type="match status" value="1"/>
</dbReference>
<dbReference type="GO" id="GO:0003735">
    <property type="term" value="F:structural constituent of ribosome"/>
    <property type="evidence" value="ECO:0007669"/>
    <property type="project" value="InterPro"/>
</dbReference>
<keyword evidence="2" id="KW-0689">Ribosomal protein</keyword>
<comment type="caution">
    <text evidence="6">The sequence shown here is derived from an EMBL/GenBank/DDBJ whole genome shotgun (WGS) entry which is preliminary data.</text>
</comment>
<dbReference type="InterPro" id="IPR008729">
    <property type="entry name" value="PA_de_COase"/>
</dbReference>